<proteinExistence type="predicted"/>
<accession>T1HSN9</accession>
<dbReference type="AlphaFoldDB" id="T1HSN9"/>
<dbReference type="HOGENOM" id="CLU_3360259_0_0_1"/>
<sequence>MHNCECILFLFDGVIIALSYHNHNLLEECTVQKLLG</sequence>
<dbReference type="Proteomes" id="UP000015103">
    <property type="component" value="Unassembled WGS sequence"/>
</dbReference>
<reference evidence="1" key="1">
    <citation type="submission" date="2015-05" db="UniProtKB">
        <authorList>
            <consortium name="EnsemblMetazoa"/>
        </authorList>
    </citation>
    <scope>IDENTIFICATION</scope>
</reference>
<name>T1HSN9_RHOPR</name>
<keyword evidence="2" id="KW-1185">Reference proteome</keyword>
<evidence type="ECO:0000313" key="1">
    <source>
        <dbReference type="EnsemblMetazoa" id="RPRC007059-PA"/>
    </source>
</evidence>
<dbReference type="VEuPathDB" id="VectorBase:RPRC007059"/>
<organism evidence="1 2">
    <name type="scientific">Rhodnius prolixus</name>
    <name type="common">Triatomid bug</name>
    <dbReference type="NCBI Taxonomy" id="13249"/>
    <lineage>
        <taxon>Eukaryota</taxon>
        <taxon>Metazoa</taxon>
        <taxon>Ecdysozoa</taxon>
        <taxon>Arthropoda</taxon>
        <taxon>Hexapoda</taxon>
        <taxon>Insecta</taxon>
        <taxon>Pterygota</taxon>
        <taxon>Neoptera</taxon>
        <taxon>Paraneoptera</taxon>
        <taxon>Hemiptera</taxon>
        <taxon>Heteroptera</taxon>
        <taxon>Panheteroptera</taxon>
        <taxon>Cimicomorpha</taxon>
        <taxon>Reduviidae</taxon>
        <taxon>Triatominae</taxon>
        <taxon>Rhodnius</taxon>
    </lineage>
</organism>
<dbReference type="InParanoid" id="T1HSN9"/>
<evidence type="ECO:0000313" key="2">
    <source>
        <dbReference type="Proteomes" id="UP000015103"/>
    </source>
</evidence>
<dbReference type="EnsemblMetazoa" id="RPRC007059-RA">
    <property type="protein sequence ID" value="RPRC007059-PA"/>
    <property type="gene ID" value="RPRC007059"/>
</dbReference>
<protein>
    <submittedName>
        <fullName evidence="1">Uncharacterized protein</fullName>
    </submittedName>
</protein>
<dbReference type="EMBL" id="ACPB03020100">
    <property type="status" value="NOT_ANNOTATED_CDS"/>
    <property type="molecule type" value="Genomic_DNA"/>
</dbReference>